<dbReference type="SUPFAM" id="SSF56112">
    <property type="entry name" value="Protein kinase-like (PK-like)"/>
    <property type="match status" value="1"/>
</dbReference>
<dbReference type="InterPro" id="IPR011009">
    <property type="entry name" value="Kinase-like_dom_sf"/>
</dbReference>
<dbReference type="Proteomes" id="UP000004508">
    <property type="component" value="Unassembled WGS sequence"/>
</dbReference>
<evidence type="ECO:0000313" key="9">
    <source>
        <dbReference type="EMBL" id="EFH87050.1"/>
    </source>
</evidence>
<comment type="caution">
    <text evidence="9">The sequence shown here is derived from an EMBL/GenBank/DDBJ whole genome shotgun (WGS) entry which is preliminary data.</text>
</comment>
<keyword evidence="1 9" id="KW-0723">Serine/threonine-protein kinase</keyword>
<dbReference type="SMART" id="SM00220">
    <property type="entry name" value="S_TKc"/>
    <property type="match status" value="1"/>
</dbReference>
<dbReference type="SUPFAM" id="SSF50998">
    <property type="entry name" value="Quinoprotein alcohol dehydrogenase-like"/>
    <property type="match status" value="2"/>
</dbReference>
<dbReference type="InterPro" id="IPR030616">
    <property type="entry name" value="Aur-like"/>
</dbReference>
<dbReference type="InterPro" id="IPR017441">
    <property type="entry name" value="Protein_kinase_ATP_BS"/>
</dbReference>
<evidence type="ECO:0000256" key="1">
    <source>
        <dbReference type="ARBA" id="ARBA00022527"/>
    </source>
</evidence>
<dbReference type="InterPro" id="IPR018391">
    <property type="entry name" value="PQQ_b-propeller_rpt"/>
</dbReference>
<keyword evidence="10" id="KW-1185">Reference proteome</keyword>
<accession>D6TMQ0</accession>
<keyword evidence="7" id="KW-0812">Transmembrane</keyword>
<protein>
    <submittedName>
        <fullName evidence="9">Serine/threonine protein kinase</fullName>
    </submittedName>
</protein>
<evidence type="ECO:0000313" key="10">
    <source>
        <dbReference type="Proteomes" id="UP000004508"/>
    </source>
</evidence>
<keyword evidence="2" id="KW-0808">Transferase</keyword>
<dbReference type="AlphaFoldDB" id="D6TMQ0"/>
<evidence type="ECO:0000256" key="5">
    <source>
        <dbReference type="ARBA" id="ARBA00022840"/>
    </source>
</evidence>
<dbReference type="STRING" id="485913.Krac_8371"/>
<reference evidence="9 10" key="1">
    <citation type="journal article" date="2011" name="Stand. Genomic Sci.">
        <title>Non-contiguous finished genome sequence and contextual data of the filamentous soil bacterium Ktedonobacter racemifer type strain (SOSP1-21).</title>
        <authorList>
            <person name="Chang Y.J."/>
            <person name="Land M."/>
            <person name="Hauser L."/>
            <person name="Chertkov O."/>
            <person name="Del Rio T.G."/>
            <person name="Nolan M."/>
            <person name="Copeland A."/>
            <person name="Tice H."/>
            <person name="Cheng J.F."/>
            <person name="Lucas S."/>
            <person name="Han C."/>
            <person name="Goodwin L."/>
            <person name="Pitluck S."/>
            <person name="Ivanova N."/>
            <person name="Ovchinikova G."/>
            <person name="Pati A."/>
            <person name="Chen A."/>
            <person name="Palaniappan K."/>
            <person name="Mavromatis K."/>
            <person name="Liolios K."/>
            <person name="Brettin T."/>
            <person name="Fiebig A."/>
            <person name="Rohde M."/>
            <person name="Abt B."/>
            <person name="Goker M."/>
            <person name="Detter J.C."/>
            <person name="Woyke T."/>
            <person name="Bristow J."/>
            <person name="Eisen J.A."/>
            <person name="Markowitz V."/>
            <person name="Hugenholtz P."/>
            <person name="Kyrpides N.C."/>
            <person name="Klenk H.P."/>
            <person name="Lapidus A."/>
        </authorList>
    </citation>
    <scope>NUCLEOTIDE SEQUENCE [LARGE SCALE GENOMIC DNA]</scope>
    <source>
        <strain evidence="10">DSM 44963</strain>
    </source>
</reference>
<keyword evidence="4 9" id="KW-0418">Kinase</keyword>
<keyword evidence="3 6" id="KW-0547">Nucleotide-binding</keyword>
<keyword evidence="7" id="KW-1133">Transmembrane helix</keyword>
<dbReference type="OrthoDB" id="155383at2"/>
<dbReference type="Pfam" id="PF13360">
    <property type="entry name" value="PQQ_2"/>
    <property type="match status" value="3"/>
</dbReference>
<dbReference type="Gene3D" id="3.30.200.20">
    <property type="entry name" value="Phosphorylase Kinase, domain 1"/>
    <property type="match status" value="1"/>
</dbReference>
<dbReference type="SMART" id="SM00564">
    <property type="entry name" value="PQQ"/>
    <property type="match status" value="8"/>
</dbReference>
<dbReference type="Gene3D" id="2.140.10.10">
    <property type="entry name" value="Quinoprotein alcohol dehydrogenase-like superfamily"/>
    <property type="match status" value="1"/>
</dbReference>
<keyword evidence="5 6" id="KW-0067">ATP-binding</keyword>
<gene>
    <name evidence="9" type="ORF">Krac_8371</name>
</gene>
<dbReference type="RefSeq" id="WP_007911862.1">
    <property type="nucleotide sequence ID" value="NZ_ADVG01000002.1"/>
</dbReference>
<evidence type="ECO:0000259" key="8">
    <source>
        <dbReference type="PROSITE" id="PS50011"/>
    </source>
</evidence>
<sequence>MADRTNRAGQYIGDYQLLRRLGDGGFGDVYLGEHKHTHAQAAVKVLHARLAGSDELKEFINEARTFRLRHPHITQLLDFGIDSDEIPYLVMDYASHGTLRGKHPKGTQVSLFTVLSYIAPLASALQYAHDQHLIHRDVKPENMLLGAHDNVLLSDFGIAVVAHSSRSLNTHEGINGTLPYMAPEQLRGKPCPASDQYALAIVVYEWLTGNRPFKGTAIEIAMQHQMTLPASLREQVPTLSIEVEQVVLTALAKEPDKRFASVMAFAKALQQASEVQDTPPCVVPLPSSLNTLPLSGVAVPIPTEEPVKVAAPLERESVFTNKLLSPPIYTQPASPYPTHELIKAAGATAIPQSAVPSRTSLSVSSPRGKRRVRPLALFLIGLAVLAIIGSIGLSEMTTLIPTHHANATATAQMIAGETATVKAVTTVTASTYNQTATTNGIMFGFDSQRTRNNPFEHTLNATTVPGLKIAWTSSPTGSFIGSSPAVVNGVVYVGSNDHKLYAYRAVGCNMSSCSPLWSSNPTGGIINSSPAVINGVVYIGSDDHRLYAYKAEGCGSGISTCSPLWSSDPTGQAIESSPAVINGVVYVGSNDHKLYAYKAEGCGASTCSPLWSSDLTGGIIYSSPAVANGIVYAGSNDRRLYAYKAEGCGSGISTCSPLWSSNPTGNLINSSPAVANGIVYVSSHDHKLYAYKAAGCGTSLCPPLWTSSPTGDFIYSSPAVANGIVYVSSHDHKLYAYKAGGCGTSICAPLWSSNPTDGWITSSPTVANDVVYVGSDDHRLYAYKADGCGTSICAPLWSSNPTGGWITSSPTVANGVVYVGSNDHKLYAYHL</sequence>
<dbReference type="GO" id="GO:0004674">
    <property type="term" value="F:protein serine/threonine kinase activity"/>
    <property type="evidence" value="ECO:0007669"/>
    <property type="project" value="UniProtKB-KW"/>
</dbReference>
<dbReference type="Gene3D" id="2.40.10.480">
    <property type="match status" value="7"/>
</dbReference>
<dbReference type="InterPro" id="IPR008271">
    <property type="entry name" value="Ser/Thr_kinase_AS"/>
</dbReference>
<organism evidence="9 10">
    <name type="scientific">Ktedonobacter racemifer DSM 44963</name>
    <dbReference type="NCBI Taxonomy" id="485913"/>
    <lineage>
        <taxon>Bacteria</taxon>
        <taxon>Bacillati</taxon>
        <taxon>Chloroflexota</taxon>
        <taxon>Ktedonobacteria</taxon>
        <taxon>Ktedonobacterales</taxon>
        <taxon>Ktedonobacteraceae</taxon>
        <taxon>Ktedonobacter</taxon>
    </lineage>
</organism>
<evidence type="ECO:0000256" key="2">
    <source>
        <dbReference type="ARBA" id="ARBA00022679"/>
    </source>
</evidence>
<evidence type="ECO:0000256" key="4">
    <source>
        <dbReference type="ARBA" id="ARBA00022777"/>
    </source>
</evidence>
<dbReference type="InterPro" id="IPR000719">
    <property type="entry name" value="Prot_kinase_dom"/>
</dbReference>
<dbReference type="PROSITE" id="PS00107">
    <property type="entry name" value="PROTEIN_KINASE_ATP"/>
    <property type="match status" value="1"/>
</dbReference>
<keyword evidence="7" id="KW-0472">Membrane</keyword>
<evidence type="ECO:0000256" key="3">
    <source>
        <dbReference type="ARBA" id="ARBA00022741"/>
    </source>
</evidence>
<dbReference type="eggNOG" id="COG1520">
    <property type="taxonomic scope" value="Bacteria"/>
</dbReference>
<dbReference type="InterPro" id="IPR011047">
    <property type="entry name" value="Quinoprotein_ADH-like_sf"/>
</dbReference>
<dbReference type="InterPro" id="IPR002372">
    <property type="entry name" value="PQQ_rpt_dom"/>
</dbReference>
<feature type="domain" description="Protein kinase" evidence="8">
    <location>
        <begin position="15"/>
        <end position="270"/>
    </location>
</feature>
<evidence type="ECO:0000256" key="6">
    <source>
        <dbReference type="PROSITE-ProRule" id="PRU10141"/>
    </source>
</evidence>
<proteinExistence type="predicted"/>
<dbReference type="PROSITE" id="PS00108">
    <property type="entry name" value="PROTEIN_KINASE_ST"/>
    <property type="match status" value="1"/>
</dbReference>
<dbReference type="PROSITE" id="PS50011">
    <property type="entry name" value="PROTEIN_KINASE_DOM"/>
    <property type="match status" value="1"/>
</dbReference>
<feature type="binding site" evidence="6">
    <location>
        <position position="44"/>
    </location>
    <ligand>
        <name>ATP</name>
        <dbReference type="ChEBI" id="CHEBI:30616"/>
    </ligand>
</feature>
<name>D6TMQ0_KTERA</name>
<dbReference type="Pfam" id="PF00069">
    <property type="entry name" value="Pkinase"/>
    <property type="match status" value="1"/>
</dbReference>
<dbReference type="EMBL" id="ADVG01000002">
    <property type="protein sequence ID" value="EFH87050.1"/>
    <property type="molecule type" value="Genomic_DNA"/>
</dbReference>
<dbReference type="eggNOG" id="COG0515">
    <property type="taxonomic scope" value="Bacteria"/>
</dbReference>
<dbReference type="CDD" id="cd14014">
    <property type="entry name" value="STKc_PknB_like"/>
    <property type="match status" value="1"/>
</dbReference>
<evidence type="ECO:0000256" key="7">
    <source>
        <dbReference type="SAM" id="Phobius"/>
    </source>
</evidence>
<dbReference type="PANTHER" id="PTHR24350">
    <property type="entry name" value="SERINE/THREONINE-PROTEIN KINASE IAL-RELATED"/>
    <property type="match status" value="1"/>
</dbReference>
<feature type="transmembrane region" description="Helical" evidence="7">
    <location>
        <begin position="375"/>
        <end position="393"/>
    </location>
</feature>
<dbReference type="Gene3D" id="1.10.510.10">
    <property type="entry name" value="Transferase(Phosphotransferase) domain 1"/>
    <property type="match status" value="1"/>
</dbReference>
<dbReference type="InParanoid" id="D6TMQ0"/>
<dbReference type="GO" id="GO:0005524">
    <property type="term" value="F:ATP binding"/>
    <property type="evidence" value="ECO:0007669"/>
    <property type="project" value="UniProtKB-UniRule"/>
</dbReference>